<name>A0A371NZ88_9ACTN</name>
<keyword evidence="10 13" id="KW-0067">ATP-binding</keyword>
<dbReference type="Gene3D" id="3.30.230.10">
    <property type="match status" value="1"/>
</dbReference>
<keyword evidence="6 13" id="KW-0808">Transferase</keyword>
<evidence type="ECO:0000256" key="7">
    <source>
        <dbReference type="ARBA" id="ARBA00022697"/>
    </source>
</evidence>
<evidence type="ECO:0000256" key="4">
    <source>
        <dbReference type="ARBA" id="ARBA00017858"/>
    </source>
</evidence>
<keyword evidence="5 13" id="KW-0028">Amino-acid biosynthesis</keyword>
<evidence type="ECO:0000256" key="5">
    <source>
        <dbReference type="ARBA" id="ARBA00022605"/>
    </source>
</evidence>
<accession>A0A371NZ88</accession>
<dbReference type="GO" id="GO:0005524">
    <property type="term" value="F:ATP binding"/>
    <property type="evidence" value="ECO:0007669"/>
    <property type="project" value="UniProtKB-UniRule"/>
</dbReference>
<dbReference type="InterPro" id="IPR014721">
    <property type="entry name" value="Ribsml_uS5_D2-typ_fold_subgr"/>
</dbReference>
<sequence length="293" mass="29874">MTFVIGPVAVRVPASSANLGPGFDALGLALDLHDEISAEVVDAGLEIRVTGEGRDGVPLDETHLVVRAMHAAFDLLGGRPPGLRLSCTNAIPHGRGLGSSAAAIVGGVLLARALVAGGDELLDDAAAFQLTVDLEGHPDNVAAAFFGGLTIAWVDGAAAAVERLDTDVAVTVFVPPSAVSTEKARGLLPESVPHRDAAVNAGRAALLVAALTGAPHRLISATEDRLHQSYRAEAMPDSYKLLRALRVEGVPTIISGAGPTVLAFARGVADAAPQGWSVHELDVDQAGAQVVSG</sequence>
<dbReference type="PROSITE" id="PS00627">
    <property type="entry name" value="GHMP_KINASES_ATP"/>
    <property type="match status" value="1"/>
</dbReference>
<keyword evidence="8 13" id="KW-0547">Nucleotide-binding</keyword>
<dbReference type="PANTHER" id="PTHR20861:SF1">
    <property type="entry name" value="HOMOSERINE KINASE"/>
    <property type="match status" value="1"/>
</dbReference>
<evidence type="ECO:0000259" key="14">
    <source>
        <dbReference type="Pfam" id="PF00288"/>
    </source>
</evidence>
<feature type="binding site" evidence="13">
    <location>
        <begin position="92"/>
        <end position="102"/>
    </location>
    <ligand>
        <name>ATP</name>
        <dbReference type="ChEBI" id="CHEBI:30616"/>
    </ligand>
</feature>
<proteinExistence type="inferred from homology"/>
<dbReference type="PRINTS" id="PR00958">
    <property type="entry name" value="HOMSERKINASE"/>
</dbReference>
<dbReference type="Proteomes" id="UP000265581">
    <property type="component" value="Unassembled WGS sequence"/>
</dbReference>
<comment type="similarity">
    <text evidence="2 13">Belongs to the GHMP kinase family. Homoserine kinase subfamily.</text>
</comment>
<dbReference type="SUPFAM" id="SSF55060">
    <property type="entry name" value="GHMP Kinase, C-terminal domain"/>
    <property type="match status" value="1"/>
</dbReference>
<evidence type="ECO:0000256" key="1">
    <source>
        <dbReference type="ARBA" id="ARBA00005015"/>
    </source>
</evidence>
<evidence type="ECO:0000256" key="3">
    <source>
        <dbReference type="ARBA" id="ARBA00012078"/>
    </source>
</evidence>
<dbReference type="EC" id="2.7.1.39" evidence="3 13"/>
<dbReference type="InterPro" id="IPR000870">
    <property type="entry name" value="Homoserine_kinase"/>
</dbReference>
<dbReference type="NCBIfam" id="TIGR00191">
    <property type="entry name" value="thrB"/>
    <property type="match status" value="1"/>
</dbReference>
<evidence type="ECO:0000313" key="16">
    <source>
        <dbReference type="Proteomes" id="UP000265581"/>
    </source>
</evidence>
<dbReference type="SUPFAM" id="SSF54211">
    <property type="entry name" value="Ribosomal protein S5 domain 2-like"/>
    <property type="match status" value="1"/>
</dbReference>
<comment type="subcellular location">
    <subcellularLocation>
        <location evidence="13">Cytoplasm</location>
    </subcellularLocation>
</comment>
<dbReference type="Pfam" id="PF00288">
    <property type="entry name" value="GHMP_kinases_N"/>
    <property type="match status" value="1"/>
</dbReference>
<dbReference type="GO" id="GO:0005737">
    <property type="term" value="C:cytoplasm"/>
    <property type="evidence" value="ECO:0007669"/>
    <property type="project" value="UniProtKB-SubCell"/>
</dbReference>
<evidence type="ECO:0000256" key="8">
    <source>
        <dbReference type="ARBA" id="ARBA00022741"/>
    </source>
</evidence>
<dbReference type="EMBL" id="QUBR01000003">
    <property type="protein sequence ID" value="REK68989.1"/>
    <property type="molecule type" value="Genomic_DNA"/>
</dbReference>
<dbReference type="AlphaFoldDB" id="A0A371NZ88"/>
<evidence type="ECO:0000256" key="10">
    <source>
        <dbReference type="ARBA" id="ARBA00022840"/>
    </source>
</evidence>
<comment type="caution">
    <text evidence="15">The sequence shown here is derived from an EMBL/GenBank/DDBJ whole genome shotgun (WGS) entry which is preliminary data.</text>
</comment>
<dbReference type="Gene3D" id="3.30.70.890">
    <property type="entry name" value="GHMP kinase, C-terminal domain"/>
    <property type="match status" value="1"/>
</dbReference>
<dbReference type="InterPro" id="IPR006204">
    <property type="entry name" value="GHMP_kinase_N_dom"/>
</dbReference>
<gene>
    <name evidence="13" type="primary">thrB</name>
    <name evidence="15" type="ORF">DX116_19240</name>
</gene>
<dbReference type="PANTHER" id="PTHR20861">
    <property type="entry name" value="HOMOSERINE/4-DIPHOSPHOCYTIDYL-2-C-METHYL-D-ERYTHRITOL KINASE"/>
    <property type="match status" value="1"/>
</dbReference>
<comment type="function">
    <text evidence="12 13">Catalyzes the ATP-dependent phosphorylation of L-homoserine to L-homoserine phosphate.</text>
</comment>
<keyword evidence="13" id="KW-0963">Cytoplasm</keyword>
<reference evidence="15 16" key="1">
    <citation type="submission" date="2018-08" db="EMBL/GenBank/DDBJ databases">
        <title>Aeromicrobium sp. M2KJ-4, whole genome shotgun sequence.</title>
        <authorList>
            <person name="Tuo L."/>
        </authorList>
    </citation>
    <scope>NUCLEOTIDE SEQUENCE [LARGE SCALE GENOMIC DNA]</scope>
    <source>
        <strain evidence="15 16">M2KJ-4</strain>
    </source>
</reference>
<keyword evidence="9 13" id="KW-0418">Kinase</keyword>
<organism evidence="15 16">
    <name type="scientific">Aeromicrobium endophyticum</name>
    <dbReference type="NCBI Taxonomy" id="2292704"/>
    <lineage>
        <taxon>Bacteria</taxon>
        <taxon>Bacillati</taxon>
        <taxon>Actinomycetota</taxon>
        <taxon>Actinomycetes</taxon>
        <taxon>Propionibacteriales</taxon>
        <taxon>Nocardioidaceae</taxon>
        <taxon>Aeromicrobium</taxon>
    </lineage>
</organism>
<protein>
    <recommendedName>
        <fullName evidence="4 13">Homoserine kinase</fullName>
        <shortName evidence="13">HK</shortName>
        <shortName evidence="13">HSK</shortName>
        <ecNumber evidence="3 13">2.7.1.39</ecNumber>
    </recommendedName>
</protein>
<comment type="pathway">
    <text evidence="1 13">Amino-acid biosynthesis; L-threonine biosynthesis; L-threonine from L-aspartate: step 4/5.</text>
</comment>
<evidence type="ECO:0000256" key="12">
    <source>
        <dbReference type="ARBA" id="ARBA00049954"/>
    </source>
</evidence>
<dbReference type="PIRSF" id="PIRSF000676">
    <property type="entry name" value="Homoser_kin"/>
    <property type="match status" value="1"/>
</dbReference>
<feature type="domain" description="GHMP kinase N-terminal" evidence="14">
    <location>
        <begin position="64"/>
        <end position="148"/>
    </location>
</feature>
<evidence type="ECO:0000256" key="9">
    <source>
        <dbReference type="ARBA" id="ARBA00022777"/>
    </source>
</evidence>
<dbReference type="GO" id="GO:0004413">
    <property type="term" value="F:homoserine kinase activity"/>
    <property type="evidence" value="ECO:0007669"/>
    <property type="project" value="UniProtKB-UniRule"/>
</dbReference>
<keyword evidence="16" id="KW-1185">Reference proteome</keyword>
<evidence type="ECO:0000256" key="2">
    <source>
        <dbReference type="ARBA" id="ARBA00007370"/>
    </source>
</evidence>
<comment type="catalytic activity">
    <reaction evidence="11 13">
        <text>L-homoserine + ATP = O-phospho-L-homoserine + ADP + H(+)</text>
        <dbReference type="Rhea" id="RHEA:13985"/>
        <dbReference type="ChEBI" id="CHEBI:15378"/>
        <dbReference type="ChEBI" id="CHEBI:30616"/>
        <dbReference type="ChEBI" id="CHEBI:57476"/>
        <dbReference type="ChEBI" id="CHEBI:57590"/>
        <dbReference type="ChEBI" id="CHEBI:456216"/>
        <dbReference type="EC" id="2.7.1.39"/>
    </reaction>
</comment>
<evidence type="ECO:0000256" key="13">
    <source>
        <dbReference type="HAMAP-Rule" id="MF_00384"/>
    </source>
</evidence>
<dbReference type="InterPro" id="IPR020568">
    <property type="entry name" value="Ribosomal_Su5_D2-typ_SF"/>
</dbReference>
<evidence type="ECO:0000256" key="11">
    <source>
        <dbReference type="ARBA" id="ARBA00049375"/>
    </source>
</evidence>
<keyword evidence="7 13" id="KW-0791">Threonine biosynthesis</keyword>
<dbReference type="UniPathway" id="UPA00050">
    <property type="reaction ID" value="UER00064"/>
</dbReference>
<dbReference type="InterPro" id="IPR006203">
    <property type="entry name" value="GHMP_knse_ATP-bd_CS"/>
</dbReference>
<dbReference type="HAMAP" id="MF_00384">
    <property type="entry name" value="Homoser_kinase"/>
    <property type="match status" value="1"/>
</dbReference>
<dbReference type="GO" id="GO:0009088">
    <property type="term" value="P:threonine biosynthetic process"/>
    <property type="evidence" value="ECO:0007669"/>
    <property type="project" value="UniProtKB-UniRule"/>
</dbReference>
<dbReference type="RefSeq" id="WP_119705911.1">
    <property type="nucleotide sequence ID" value="NZ_JBHSOI010000001.1"/>
</dbReference>
<evidence type="ECO:0000313" key="15">
    <source>
        <dbReference type="EMBL" id="REK68989.1"/>
    </source>
</evidence>
<evidence type="ECO:0000256" key="6">
    <source>
        <dbReference type="ARBA" id="ARBA00022679"/>
    </source>
</evidence>
<dbReference type="InterPro" id="IPR036554">
    <property type="entry name" value="GHMP_kinase_C_sf"/>
</dbReference>
<dbReference type="OrthoDB" id="9769912at2"/>